<evidence type="ECO:0000256" key="1">
    <source>
        <dbReference type="SAM" id="MobiDB-lite"/>
    </source>
</evidence>
<dbReference type="EMBL" id="CAJOBA010004363">
    <property type="protein sequence ID" value="CAF3711018.1"/>
    <property type="molecule type" value="Genomic_DNA"/>
</dbReference>
<dbReference type="Proteomes" id="UP000677228">
    <property type="component" value="Unassembled WGS sequence"/>
</dbReference>
<gene>
    <name evidence="2" type="ORF">OVA965_LOCUS11342</name>
    <name evidence="3" type="ORF">TMI583_LOCUS11343</name>
</gene>
<dbReference type="AlphaFoldDB" id="A0A8S2DMS2"/>
<feature type="region of interest" description="Disordered" evidence="1">
    <location>
        <begin position="190"/>
        <end position="212"/>
    </location>
</feature>
<evidence type="ECO:0000313" key="4">
    <source>
        <dbReference type="Proteomes" id="UP000677228"/>
    </source>
</evidence>
<proteinExistence type="predicted"/>
<protein>
    <submittedName>
        <fullName evidence="2">Uncharacterized protein</fullName>
    </submittedName>
</protein>
<comment type="caution">
    <text evidence="2">The sequence shown here is derived from an EMBL/GenBank/DDBJ whole genome shotgun (WGS) entry which is preliminary data.</text>
</comment>
<reference evidence="2" key="1">
    <citation type="submission" date="2021-02" db="EMBL/GenBank/DDBJ databases">
        <authorList>
            <person name="Nowell W R."/>
        </authorList>
    </citation>
    <scope>NUCLEOTIDE SEQUENCE</scope>
</reference>
<evidence type="ECO:0000313" key="3">
    <source>
        <dbReference type="EMBL" id="CAF3711018.1"/>
    </source>
</evidence>
<dbReference type="EMBL" id="CAJNOK010004359">
    <property type="protein sequence ID" value="CAF0935152.1"/>
    <property type="molecule type" value="Genomic_DNA"/>
</dbReference>
<evidence type="ECO:0000313" key="2">
    <source>
        <dbReference type="EMBL" id="CAF0935152.1"/>
    </source>
</evidence>
<name>A0A8S2DMS2_9BILA</name>
<accession>A0A8S2DMS2</accession>
<organism evidence="2 4">
    <name type="scientific">Didymodactylos carnosus</name>
    <dbReference type="NCBI Taxonomy" id="1234261"/>
    <lineage>
        <taxon>Eukaryota</taxon>
        <taxon>Metazoa</taxon>
        <taxon>Spiralia</taxon>
        <taxon>Gnathifera</taxon>
        <taxon>Rotifera</taxon>
        <taxon>Eurotatoria</taxon>
        <taxon>Bdelloidea</taxon>
        <taxon>Philodinida</taxon>
        <taxon>Philodinidae</taxon>
        <taxon>Didymodactylos</taxon>
    </lineage>
</organism>
<sequence length="212" mass="24866">MKHPAKQDDNLLNVLNAWVRLLEMNLSRYQADETDDNRYLDNTDTNYPPMEAIDDEPYDTRKMRQQIVAWLELEMSDNAVYQENIQWYNHEIYTRDAFLPYILDNRDWPLGLVKFSSLEQNDIRQYLKHLGAVKHVDDDDDKIMNERNLITNRLERLNIIADDTTSICPKHRSSLGIGWFQSKQCYHPDHDPKSPAHSADCRPASLDVSSSI</sequence>
<dbReference type="Proteomes" id="UP000682733">
    <property type="component" value="Unassembled WGS sequence"/>
</dbReference>